<keyword evidence="2" id="KW-1185">Reference proteome</keyword>
<proteinExistence type="predicted"/>
<name>A0A915YK42_9BACT</name>
<accession>A0A915YK42</accession>
<evidence type="ECO:0000313" key="1">
    <source>
        <dbReference type="EMBL" id="BDS14479.1"/>
    </source>
</evidence>
<gene>
    <name evidence="1" type="ORF">AsAng_0052590</name>
</gene>
<dbReference type="AlphaFoldDB" id="A0A915YK42"/>
<protein>
    <recommendedName>
        <fullName evidence="3">Tetratricopeptide repeat protein</fullName>
    </recommendedName>
</protein>
<dbReference type="RefSeq" id="WP_264789694.1">
    <property type="nucleotide sequence ID" value="NZ_AP026867.1"/>
</dbReference>
<sequence length="509" mass="60362">MKASNYLYDLIHSLEPAEKKYIKKYARLSTKSKHNYQKLFEAINQQTSYDENALLIKFRRAPFVKHFAVAKNQLFELILKLLRQYHQNNSASALINAAIENGRLLYNRGLSSLAFKQLDKAYKLAKEYAEYLKMQEILDLKRHYKGQLKAHDLQEEMETLLQEKETLLKAELEYLSYERIYQQVLVLIRKNLQFRNQQQQQALEEVLPDGVLNPPKYKEHFHSQLRYLNSKNIYFFLKKNYIASIACSKKVIALWDQSPKLRQQEAERYIAALNNYMNCTYLDEDWAAINHVIPKLKNITAQSIRIQAIIFESETIWKLNNYQALGRYDDLLKMIPEMETSLIRLKDSMHEIRHFMIIRSIGMIYFIFGDYHKALEYINQTLALKHLALREDLQLFVNMMLLFTHYHLDHIIFLDSALKNYRRKIKKKGLLYELEDFQFKLLQKLCAASDRTTKLNVLTTSQEELSRLVEQNPNLSTLLRSHLDLAIWIKSVQQNCTMKVLLEQKTDQE</sequence>
<dbReference type="Proteomes" id="UP001060919">
    <property type="component" value="Chromosome"/>
</dbReference>
<evidence type="ECO:0000313" key="2">
    <source>
        <dbReference type="Proteomes" id="UP001060919"/>
    </source>
</evidence>
<dbReference type="KEGG" id="aup:AsAng_0052590"/>
<reference evidence="1" key="1">
    <citation type="submission" date="2022-09" db="EMBL/GenBank/DDBJ databases">
        <title>Aureispira anguillicida sp. nov., isolated from Leptocephalus of Japanese eel Anguilla japonica.</title>
        <authorList>
            <person name="Yuasa K."/>
            <person name="Mekata T."/>
            <person name="Ikunari K."/>
        </authorList>
    </citation>
    <scope>NUCLEOTIDE SEQUENCE</scope>
    <source>
        <strain evidence="1">EL160426</strain>
    </source>
</reference>
<evidence type="ECO:0008006" key="3">
    <source>
        <dbReference type="Google" id="ProtNLM"/>
    </source>
</evidence>
<organism evidence="1 2">
    <name type="scientific">Aureispira anguillae</name>
    <dbReference type="NCBI Taxonomy" id="2864201"/>
    <lineage>
        <taxon>Bacteria</taxon>
        <taxon>Pseudomonadati</taxon>
        <taxon>Bacteroidota</taxon>
        <taxon>Saprospiria</taxon>
        <taxon>Saprospirales</taxon>
        <taxon>Saprospiraceae</taxon>
        <taxon>Aureispira</taxon>
    </lineage>
</organism>
<dbReference type="EMBL" id="AP026867">
    <property type="protein sequence ID" value="BDS14479.1"/>
    <property type="molecule type" value="Genomic_DNA"/>
</dbReference>